<evidence type="ECO:0000313" key="3">
    <source>
        <dbReference type="EMBL" id="KAG0446215.1"/>
    </source>
</evidence>
<organism evidence="2 4">
    <name type="scientific">Vanilla planifolia</name>
    <name type="common">Vanilla</name>
    <dbReference type="NCBI Taxonomy" id="51239"/>
    <lineage>
        <taxon>Eukaryota</taxon>
        <taxon>Viridiplantae</taxon>
        <taxon>Streptophyta</taxon>
        <taxon>Embryophyta</taxon>
        <taxon>Tracheophyta</taxon>
        <taxon>Spermatophyta</taxon>
        <taxon>Magnoliopsida</taxon>
        <taxon>Liliopsida</taxon>
        <taxon>Asparagales</taxon>
        <taxon>Orchidaceae</taxon>
        <taxon>Vanilloideae</taxon>
        <taxon>Vanilleae</taxon>
        <taxon>Vanilla</taxon>
    </lineage>
</organism>
<evidence type="ECO:0000313" key="2">
    <source>
        <dbReference type="EMBL" id="KAG0446208.1"/>
    </source>
</evidence>
<evidence type="ECO:0000313" key="5">
    <source>
        <dbReference type="Proteomes" id="UP000639772"/>
    </source>
</evidence>
<dbReference type="AlphaFoldDB" id="A0A835P789"/>
<feature type="compositionally biased region" description="Basic and acidic residues" evidence="1">
    <location>
        <begin position="10"/>
        <end position="24"/>
    </location>
</feature>
<dbReference type="EMBL" id="JADCNL010000602">
    <property type="protein sequence ID" value="KAG0446208.1"/>
    <property type="molecule type" value="Genomic_DNA"/>
</dbReference>
<dbReference type="EMBL" id="JADCNM010000603">
    <property type="protein sequence ID" value="KAG0446215.1"/>
    <property type="molecule type" value="Genomic_DNA"/>
</dbReference>
<evidence type="ECO:0000313" key="4">
    <source>
        <dbReference type="Proteomes" id="UP000636800"/>
    </source>
</evidence>
<proteinExistence type="predicted"/>
<feature type="region of interest" description="Disordered" evidence="1">
    <location>
        <begin position="1"/>
        <end position="46"/>
    </location>
</feature>
<accession>A0A835P789</accession>
<keyword evidence="4" id="KW-1185">Reference proteome</keyword>
<protein>
    <submittedName>
        <fullName evidence="2">Uncharacterized protein</fullName>
    </submittedName>
</protein>
<dbReference type="Proteomes" id="UP000636800">
    <property type="component" value="Unassembled WGS sequence"/>
</dbReference>
<name>A0A835P789_VANPL</name>
<reference evidence="4 5" key="1">
    <citation type="journal article" date="2020" name="Nat. Food">
        <title>A phased Vanilla planifolia genome enables genetic improvement of flavour and production.</title>
        <authorList>
            <person name="Hasing T."/>
            <person name="Tang H."/>
            <person name="Brym M."/>
            <person name="Khazi F."/>
            <person name="Huang T."/>
            <person name="Chambers A.H."/>
        </authorList>
    </citation>
    <scope>NUCLEOTIDE SEQUENCE [LARGE SCALE GENOMIC DNA]</scope>
    <source>
        <tissue evidence="2">Leaf</tissue>
    </source>
</reference>
<dbReference type="Proteomes" id="UP000639772">
    <property type="component" value="Unassembled WGS sequence"/>
</dbReference>
<evidence type="ECO:0000256" key="1">
    <source>
        <dbReference type="SAM" id="MobiDB-lite"/>
    </source>
</evidence>
<gene>
    <name evidence="2" type="ORF">HPP92_028946</name>
    <name evidence="3" type="ORF">HPP92_028957</name>
</gene>
<comment type="caution">
    <text evidence="2">The sequence shown here is derived from an EMBL/GenBank/DDBJ whole genome shotgun (WGS) entry which is preliminary data.</text>
</comment>
<sequence>MDFGTGGSRNSRESRAPPDKRDGAGHGARRLVLTKPGGRGKGSGFAINPVCSARFPYDGQGCGGQKRA</sequence>